<dbReference type="PANTHER" id="PTHR47268:SF4">
    <property type="entry name" value="ACYLPHOSPHATASE"/>
    <property type="match status" value="1"/>
</dbReference>
<gene>
    <name evidence="7" type="ORF">A3F03_03895</name>
</gene>
<evidence type="ECO:0000259" key="6">
    <source>
        <dbReference type="PROSITE" id="PS51160"/>
    </source>
</evidence>
<keyword evidence="4" id="KW-0378">Hydrolase</keyword>
<dbReference type="Gene3D" id="3.30.70.100">
    <property type="match status" value="1"/>
</dbReference>
<name>A0A1F7I198_9BACT</name>
<dbReference type="Pfam" id="PF00708">
    <property type="entry name" value="Acylphosphatase"/>
    <property type="match status" value="1"/>
</dbReference>
<comment type="similarity">
    <text evidence="1 5">Belongs to the acylphosphatase family.</text>
</comment>
<feature type="active site" evidence="4">
    <location>
        <position position="37"/>
    </location>
</feature>
<dbReference type="InterPro" id="IPR036046">
    <property type="entry name" value="Acylphosphatase-like_dom_sf"/>
</dbReference>
<reference evidence="7 8" key="1">
    <citation type="journal article" date="2016" name="Nat. Commun.">
        <title>Thousands of microbial genomes shed light on interconnected biogeochemical processes in an aquifer system.</title>
        <authorList>
            <person name="Anantharaman K."/>
            <person name="Brown C.T."/>
            <person name="Hug L.A."/>
            <person name="Sharon I."/>
            <person name="Castelle C.J."/>
            <person name="Probst A.J."/>
            <person name="Thomas B.C."/>
            <person name="Singh A."/>
            <person name="Wilkins M.J."/>
            <person name="Karaoz U."/>
            <person name="Brodie E.L."/>
            <person name="Williams K.H."/>
            <person name="Hubbard S.S."/>
            <person name="Banfield J.F."/>
        </authorList>
    </citation>
    <scope>NUCLEOTIDE SEQUENCE [LARGE SCALE GENOMIC DNA]</scope>
</reference>
<evidence type="ECO:0000313" key="7">
    <source>
        <dbReference type="EMBL" id="OGK37161.1"/>
    </source>
</evidence>
<comment type="caution">
    <text evidence="7">The sequence shown here is derived from an EMBL/GenBank/DDBJ whole genome shotgun (WGS) entry which is preliminary data.</text>
</comment>
<organism evidence="7 8">
    <name type="scientific">Candidatus Roizmanbacteria bacterium RIFCSPHIGHO2_12_FULL_41_11</name>
    <dbReference type="NCBI Taxonomy" id="1802052"/>
    <lineage>
        <taxon>Bacteria</taxon>
        <taxon>Candidatus Roizmaniibacteriota</taxon>
    </lineage>
</organism>
<feature type="active site" evidence="4">
    <location>
        <position position="19"/>
    </location>
</feature>
<dbReference type="PROSITE" id="PS51160">
    <property type="entry name" value="ACYLPHOSPHATASE_3"/>
    <property type="match status" value="1"/>
</dbReference>
<dbReference type="PANTHER" id="PTHR47268">
    <property type="entry name" value="ACYLPHOSPHATASE"/>
    <property type="match status" value="1"/>
</dbReference>
<protein>
    <recommendedName>
        <fullName evidence="2 4">acylphosphatase</fullName>
        <ecNumber evidence="2 4">3.6.1.7</ecNumber>
    </recommendedName>
</protein>
<dbReference type="SUPFAM" id="SSF54975">
    <property type="entry name" value="Acylphosphatase/BLUF domain-like"/>
    <property type="match status" value="1"/>
</dbReference>
<dbReference type="EC" id="3.6.1.7" evidence="2 4"/>
<dbReference type="InterPro" id="IPR020456">
    <property type="entry name" value="Acylphosphatase"/>
</dbReference>
<evidence type="ECO:0000256" key="5">
    <source>
        <dbReference type="RuleBase" id="RU004168"/>
    </source>
</evidence>
<dbReference type="EMBL" id="MGAC01000046">
    <property type="protein sequence ID" value="OGK37161.1"/>
    <property type="molecule type" value="Genomic_DNA"/>
</dbReference>
<accession>A0A1F7I198</accession>
<evidence type="ECO:0000313" key="8">
    <source>
        <dbReference type="Proteomes" id="UP000176803"/>
    </source>
</evidence>
<feature type="domain" description="Acylphosphatase-like" evidence="6">
    <location>
        <begin position="4"/>
        <end position="99"/>
    </location>
</feature>
<comment type="catalytic activity">
    <reaction evidence="3 4">
        <text>an acyl phosphate + H2O = a carboxylate + phosphate + H(+)</text>
        <dbReference type="Rhea" id="RHEA:14965"/>
        <dbReference type="ChEBI" id="CHEBI:15377"/>
        <dbReference type="ChEBI" id="CHEBI:15378"/>
        <dbReference type="ChEBI" id="CHEBI:29067"/>
        <dbReference type="ChEBI" id="CHEBI:43474"/>
        <dbReference type="ChEBI" id="CHEBI:59918"/>
        <dbReference type="EC" id="3.6.1.7"/>
    </reaction>
</comment>
<sequence>MSTQAHVYIKGEVIGVGFRAWTKIQAKITGVKGWVRNNFERQDVFGKTGGVEALLQGEESAVEKLIEIISKGSPVSRVDDVEIFWQKPEERLDDFKIRH</sequence>
<evidence type="ECO:0000256" key="4">
    <source>
        <dbReference type="PROSITE-ProRule" id="PRU00520"/>
    </source>
</evidence>
<dbReference type="Proteomes" id="UP000176803">
    <property type="component" value="Unassembled WGS sequence"/>
</dbReference>
<evidence type="ECO:0000256" key="3">
    <source>
        <dbReference type="ARBA" id="ARBA00047645"/>
    </source>
</evidence>
<dbReference type="InterPro" id="IPR001792">
    <property type="entry name" value="Acylphosphatase-like_dom"/>
</dbReference>
<dbReference type="GO" id="GO:0003998">
    <property type="term" value="F:acylphosphatase activity"/>
    <property type="evidence" value="ECO:0007669"/>
    <property type="project" value="UniProtKB-EC"/>
</dbReference>
<evidence type="ECO:0000256" key="1">
    <source>
        <dbReference type="ARBA" id="ARBA00005614"/>
    </source>
</evidence>
<evidence type="ECO:0000256" key="2">
    <source>
        <dbReference type="ARBA" id="ARBA00012150"/>
    </source>
</evidence>
<proteinExistence type="inferred from homology"/>
<dbReference type="AlphaFoldDB" id="A0A1F7I198"/>